<comment type="caution">
    <text evidence="7">The sequence shown here is derived from an EMBL/GenBank/DDBJ whole genome shotgun (WGS) entry which is preliminary data.</text>
</comment>
<accession>A0ABT6AHG4</accession>
<keyword evidence="4 6" id="KW-1133">Transmembrane helix</keyword>
<comment type="subcellular location">
    <subcellularLocation>
        <location evidence="1">Cell membrane</location>
        <topology evidence="1">Multi-pass membrane protein</topology>
    </subcellularLocation>
</comment>
<keyword evidence="8" id="KW-1185">Reference proteome</keyword>
<dbReference type="PROSITE" id="PS51257">
    <property type="entry name" value="PROKAR_LIPOPROTEIN"/>
    <property type="match status" value="1"/>
</dbReference>
<dbReference type="Pfam" id="PF02653">
    <property type="entry name" value="BPD_transp_2"/>
    <property type="match status" value="1"/>
</dbReference>
<dbReference type="InterPro" id="IPR043428">
    <property type="entry name" value="LivM-like"/>
</dbReference>
<gene>
    <name evidence="7" type="ORF">P3W85_02535</name>
</gene>
<dbReference type="PANTHER" id="PTHR30482">
    <property type="entry name" value="HIGH-AFFINITY BRANCHED-CHAIN AMINO ACID TRANSPORT SYSTEM PERMEASE"/>
    <property type="match status" value="1"/>
</dbReference>
<evidence type="ECO:0000256" key="4">
    <source>
        <dbReference type="ARBA" id="ARBA00022989"/>
    </source>
</evidence>
<evidence type="ECO:0000313" key="7">
    <source>
        <dbReference type="EMBL" id="MDF3831838.1"/>
    </source>
</evidence>
<proteinExistence type="predicted"/>
<keyword evidence="3 6" id="KW-0812">Transmembrane</keyword>
<evidence type="ECO:0000256" key="3">
    <source>
        <dbReference type="ARBA" id="ARBA00022692"/>
    </source>
</evidence>
<organism evidence="7 8">
    <name type="scientific">Cupriavidus basilensis</name>
    <dbReference type="NCBI Taxonomy" id="68895"/>
    <lineage>
        <taxon>Bacteria</taxon>
        <taxon>Pseudomonadati</taxon>
        <taxon>Pseudomonadota</taxon>
        <taxon>Betaproteobacteria</taxon>
        <taxon>Burkholderiales</taxon>
        <taxon>Burkholderiaceae</taxon>
        <taxon>Cupriavidus</taxon>
    </lineage>
</organism>
<feature type="transmembrane region" description="Helical" evidence="6">
    <location>
        <begin position="44"/>
        <end position="64"/>
    </location>
</feature>
<dbReference type="Proteomes" id="UP001216674">
    <property type="component" value="Unassembled WGS sequence"/>
</dbReference>
<evidence type="ECO:0000256" key="2">
    <source>
        <dbReference type="ARBA" id="ARBA00022475"/>
    </source>
</evidence>
<evidence type="ECO:0000256" key="6">
    <source>
        <dbReference type="SAM" id="Phobius"/>
    </source>
</evidence>
<feature type="transmembrane region" description="Helical" evidence="6">
    <location>
        <begin position="254"/>
        <end position="283"/>
    </location>
</feature>
<keyword evidence="2" id="KW-1003">Cell membrane</keyword>
<feature type="transmembrane region" description="Helical" evidence="6">
    <location>
        <begin position="221"/>
        <end position="242"/>
    </location>
</feature>
<dbReference type="EMBL" id="JARJLM010000037">
    <property type="protein sequence ID" value="MDF3831838.1"/>
    <property type="molecule type" value="Genomic_DNA"/>
</dbReference>
<feature type="transmembrane region" description="Helical" evidence="6">
    <location>
        <begin position="123"/>
        <end position="140"/>
    </location>
</feature>
<protein>
    <submittedName>
        <fullName evidence="7">Branched-chain amino acid ABC transporter permease</fullName>
    </submittedName>
</protein>
<evidence type="ECO:0000313" key="8">
    <source>
        <dbReference type="Proteomes" id="UP001216674"/>
    </source>
</evidence>
<dbReference type="RefSeq" id="WP_276263611.1">
    <property type="nucleotide sequence ID" value="NZ_JARJLM010000037.1"/>
</dbReference>
<evidence type="ECO:0000256" key="5">
    <source>
        <dbReference type="ARBA" id="ARBA00023136"/>
    </source>
</evidence>
<reference evidence="7 8" key="1">
    <citation type="submission" date="2023-03" db="EMBL/GenBank/DDBJ databases">
        <title>Draft assemblies of triclosan tolerant bacteria isolated from returned activated sludge.</title>
        <authorList>
            <person name="Van Hamelsveld S."/>
        </authorList>
    </citation>
    <scope>NUCLEOTIDE SEQUENCE [LARGE SCALE GENOMIC DNA]</scope>
    <source>
        <strain evidence="7 8">GW210010_S58</strain>
    </source>
</reference>
<feature type="transmembrane region" description="Helical" evidence="6">
    <location>
        <begin position="71"/>
        <end position="89"/>
    </location>
</feature>
<dbReference type="InterPro" id="IPR001851">
    <property type="entry name" value="ABC_transp_permease"/>
</dbReference>
<sequence length="328" mass="33814">MQDRDITLPAPASSGQGGRGITLLAAALACLVLAPWVARQDFYLHLAVLVCINIVITSGLSVLMRCGQVSLCHGAFVGLGAYAATLATMQLGLPFAAGVLCAMLLTAALALVLGAVMLRLTGVYFVLITFAFGELVRLGLLEWEGLTGGANGITGVPPAELLGMALDTKAAFYGLAAGIALLSVAGLWRLFRSPAGHTIDAVGENAALAEVSGLSVRRTQLFAFVVASAMAGLGGALLAHYVGYISPESFTFSVSVGAIIMLVVGGRAYILGPVIGALVMTPLPEFFRGAVQSQNIFYGCAVILMLRFMPQGLAGLAARRGTREGGAR</sequence>
<keyword evidence="5 6" id="KW-0472">Membrane</keyword>
<feature type="transmembrane region" description="Helical" evidence="6">
    <location>
        <begin position="170"/>
        <end position="191"/>
    </location>
</feature>
<feature type="transmembrane region" description="Helical" evidence="6">
    <location>
        <begin position="21"/>
        <end position="38"/>
    </location>
</feature>
<evidence type="ECO:0000256" key="1">
    <source>
        <dbReference type="ARBA" id="ARBA00004651"/>
    </source>
</evidence>
<feature type="transmembrane region" description="Helical" evidence="6">
    <location>
        <begin position="95"/>
        <end position="116"/>
    </location>
</feature>
<dbReference type="CDD" id="cd06581">
    <property type="entry name" value="TM_PBP1_LivM_like"/>
    <property type="match status" value="1"/>
</dbReference>
<dbReference type="PANTHER" id="PTHR30482:SF20">
    <property type="entry name" value="HIGH-AFFINITY BRANCHED-CHAIN AMINO ACID TRANSPORT SYSTEM PERMEASE PROTEIN LIVM"/>
    <property type="match status" value="1"/>
</dbReference>
<name>A0ABT6AHG4_9BURK</name>